<organism evidence="1 2">
    <name type="scientific">Spodoptera exigua</name>
    <name type="common">Beet armyworm</name>
    <name type="synonym">Noctua fulgens</name>
    <dbReference type="NCBI Taxonomy" id="7107"/>
    <lineage>
        <taxon>Eukaryota</taxon>
        <taxon>Metazoa</taxon>
        <taxon>Ecdysozoa</taxon>
        <taxon>Arthropoda</taxon>
        <taxon>Hexapoda</taxon>
        <taxon>Insecta</taxon>
        <taxon>Pterygota</taxon>
        <taxon>Neoptera</taxon>
        <taxon>Endopterygota</taxon>
        <taxon>Lepidoptera</taxon>
        <taxon>Glossata</taxon>
        <taxon>Ditrysia</taxon>
        <taxon>Noctuoidea</taxon>
        <taxon>Noctuidae</taxon>
        <taxon>Amphipyrinae</taxon>
        <taxon>Spodoptera</taxon>
    </lineage>
</organism>
<dbReference type="InterPro" id="IPR036610">
    <property type="entry name" value="PEBP-like_sf"/>
</dbReference>
<evidence type="ECO:0000313" key="1">
    <source>
        <dbReference type="EMBL" id="KAH9642475.1"/>
    </source>
</evidence>
<dbReference type="InterPro" id="IPR008914">
    <property type="entry name" value="PEBP"/>
</dbReference>
<protein>
    <recommendedName>
        <fullName evidence="3">Phosphatidylethanolamine-binding protein</fullName>
    </recommendedName>
</protein>
<dbReference type="PANTHER" id="PTHR11362">
    <property type="entry name" value="PHOSPHATIDYLETHANOLAMINE-BINDING PROTEIN"/>
    <property type="match status" value="1"/>
</dbReference>
<comment type="caution">
    <text evidence="1">The sequence shown here is derived from an EMBL/GenBank/DDBJ whole genome shotgun (WGS) entry which is preliminary data.</text>
</comment>
<dbReference type="EMBL" id="JACEFF010000189">
    <property type="protein sequence ID" value="KAH9642475.1"/>
    <property type="molecule type" value="Genomic_DNA"/>
</dbReference>
<dbReference type="Proteomes" id="UP000814243">
    <property type="component" value="Unassembled WGS sequence"/>
</dbReference>
<dbReference type="SUPFAM" id="SSF49777">
    <property type="entry name" value="PEBP-like"/>
    <property type="match status" value="1"/>
</dbReference>
<dbReference type="Pfam" id="PF01161">
    <property type="entry name" value="PBP"/>
    <property type="match status" value="1"/>
</dbReference>
<sequence length="260" mass="29038">YNKVLCKKVVQSVQCTHNAQSRQKCRDIAQLAALERKDDGMAQPNSAKSVTTKKRSKKVVTVSDSKRCGVIMIKRCLWIVFLWRVAYSNPQCSTTEVKSLLEGCDRLTGLNITSVGGTIVNDHNCDVLLPKQVFIEEPLFQYPLADAKKFYTLIMVDPDAPPQVDGEFYLHMVKSNIPGLALRTMDSSKTVGIDYRGYKPPAPPHGAGPHRYITLLYEQADGNNFLPTVPSTRHRFSLAKWLVGKNICGPVAGMEFKSEY</sequence>
<gene>
    <name evidence="1" type="ORF">HF086_007607</name>
</gene>
<reference evidence="1" key="1">
    <citation type="journal article" date="2021" name="G3 (Bethesda)">
        <title>Genome and transcriptome analysis of the beet armyworm Spodoptera exigua reveals targets for pest control. .</title>
        <authorList>
            <person name="Simon S."/>
            <person name="Breeschoten T."/>
            <person name="Jansen H.J."/>
            <person name="Dirks R.P."/>
            <person name="Schranz M.E."/>
            <person name="Ros V.I.D."/>
        </authorList>
    </citation>
    <scope>NUCLEOTIDE SEQUENCE</scope>
    <source>
        <strain evidence="1">TB_SE_WUR_2020</strain>
    </source>
</reference>
<evidence type="ECO:0008006" key="3">
    <source>
        <dbReference type="Google" id="ProtNLM"/>
    </source>
</evidence>
<dbReference type="PANTHER" id="PTHR11362:SF82">
    <property type="entry name" value="PHOSPHATIDYLETHANOLAMINE-BINDING PROTEIN 4"/>
    <property type="match status" value="1"/>
</dbReference>
<evidence type="ECO:0000313" key="2">
    <source>
        <dbReference type="Proteomes" id="UP000814243"/>
    </source>
</evidence>
<feature type="non-terminal residue" evidence="1">
    <location>
        <position position="1"/>
    </location>
</feature>
<dbReference type="AlphaFoldDB" id="A0A922MRZ5"/>
<dbReference type="InterPro" id="IPR035810">
    <property type="entry name" value="PEBP_euk"/>
</dbReference>
<name>A0A922MRZ5_SPOEX</name>
<accession>A0A922MRZ5</accession>
<dbReference type="Gene3D" id="3.90.280.10">
    <property type="entry name" value="PEBP-like"/>
    <property type="match status" value="1"/>
</dbReference>
<proteinExistence type="predicted"/>